<organism evidence="1 2">
    <name type="scientific">Lipomyces kononenkoae</name>
    <name type="common">Yeast</name>
    <dbReference type="NCBI Taxonomy" id="34357"/>
    <lineage>
        <taxon>Eukaryota</taxon>
        <taxon>Fungi</taxon>
        <taxon>Dikarya</taxon>
        <taxon>Ascomycota</taxon>
        <taxon>Saccharomycotina</taxon>
        <taxon>Lipomycetes</taxon>
        <taxon>Lipomycetales</taxon>
        <taxon>Lipomycetaceae</taxon>
        <taxon>Lipomyces</taxon>
    </lineage>
</organism>
<reference evidence="2" key="1">
    <citation type="journal article" date="2024" name="Front. Bioeng. Biotechnol.">
        <title>Genome-scale model development and genomic sequencing of the oleaginous clade Lipomyces.</title>
        <authorList>
            <person name="Czajka J.J."/>
            <person name="Han Y."/>
            <person name="Kim J."/>
            <person name="Mondo S.J."/>
            <person name="Hofstad B.A."/>
            <person name="Robles A."/>
            <person name="Haridas S."/>
            <person name="Riley R."/>
            <person name="LaButti K."/>
            <person name="Pangilinan J."/>
            <person name="Andreopoulos W."/>
            <person name="Lipzen A."/>
            <person name="Yan J."/>
            <person name="Wang M."/>
            <person name="Ng V."/>
            <person name="Grigoriev I.V."/>
            <person name="Spatafora J.W."/>
            <person name="Magnuson J.K."/>
            <person name="Baker S.E."/>
            <person name="Pomraning K.R."/>
        </authorList>
    </citation>
    <scope>NUCLEOTIDE SEQUENCE [LARGE SCALE GENOMIC DNA]</scope>
    <source>
        <strain evidence="2">CBS 7786</strain>
    </source>
</reference>
<proteinExistence type="predicted"/>
<protein>
    <submittedName>
        <fullName evidence="1">Uncharacterized protein</fullName>
    </submittedName>
</protein>
<dbReference type="Proteomes" id="UP001433508">
    <property type="component" value="Unassembled WGS sequence"/>
</dbReference>
<sequence length="603" mass="65926">MLATTMPSNMLDPFRTDRRLSSGRSRPASTATYVSSNCSNDKAVARAAVAKRVSTKKTRKLPSSKTTTSASPTQVPASVNSSASTTRFPSPVSSPSPTSSVDSLDPSLLDVRSSHQPGDVSHNKVRAFFSSFASRLGPLFSLGPSTSRKSRRPASRKKQSDSVTHREASMGFNDHVRPKLSAPECWPPTPDIDEHFLNVSDATGSSVANIRMVPQLEVAIPRVPRVVLDINMSLTDERTLENDSHFVPSNAPLGIPDPVQERDHGVDYVHISHDFPRPDYSDQLLFILSQPSCMEPVDHSAVDLGDQHDLVTALQDQNQRQDLHRQPEYQMQPRPNSSLPYSWKQQHRHARLLLRKQSRANLRKEMDLQDKQPGRKRSHEDFALDDDQITLTDAQDQELRRAASAEMLSSARGWHSRYPTSVQTLTPRASDETLIDDSAVEASSSLPHPIMHKPSTTSPSLSLSAASEPLGTSPNTRLAASEYLTHPEGTIGGGPSSIQSQAEQLAPSVRSMYNDSFAMRQAVLAGPTIGEAAASINATKPHTPITPPTKASKPGAVFINLTEEDKEKINKAVAPSGSSRGSSSKFRRKSQDIIKKEKGDRQT</sequence>
<gene>
    <name evidence="1" type="ORF">V1525DRAFT_405394</name>
</gene>
<evidence type="ECO:0000313" key="1">
    <source>
        <dbReference type="EMBL" id="KAK9236912.1"/>
    </source>
</evidence>
<accession>A0ACC3SZ62</accession>
<dbReference type="EMBL" id="MU971377">
    <property type="protein sequence ID" value="KAK9236912.1"/>
    <property type="molecule type" value="Genomic_DNA"/>
</dbReference>
<comment type="caution">
    <text evidence="1">The sequence shown here is derived from an EMBL/GenBank/DDBJ whole genome shotgun (WGS) entry which is preliminary data.</text>
</comment>
<name>A0ACC3SZ62_LIPKO</name>
<keyword evidence="2" id="KW-1185">Reference proteome</keyword>
<evidence type="ECO:0000313" key="2">
    <source>
        <dbReference type="Proteomes" id="UP001433508"/>
    </source>
</evidence>